<proteinExistence type="predicted"/>
<name>A0ABQ7PBJ6_9HYPO</name>
<reference evidence="1 2" key="1">
    <citation type="journal article" date="2020" name="bioRxiv">
        <title>Whole genome comparisons of ergot fungi reveals the divergence and evolution of species within the genus Claviceps are the result of varying mechanisms driving genome evolution and host range expansion.</title>
        <authorList>
            <person name="Wyka S.A."/>
            <person name="Mondo S.J."/>
            <person name="Liu M."/>
            <person name="Dettman J."/>
            <person name="Nalam V."/>
            <person name="Broders K.D."/>
        </authorList>
    </citation>
    <scope>NUCLEOTIDE SEQUENCE [LARGE SCALE GENOMIC DNA]</scope>
    <source>
        <strain evidence="1 2">LM583</strain>
    </source>
</reference>
<comment type="caution">
    <text evidence="1">The sequence shown here is derived from an EMBL/GenBank/DDBJ whole genome shotgun (WGS) entry which is preliminary data.</text>
</comment>
<evidence type="ECO:0000313" key="1">
    <source>
        <dbReference type="EMBL" id="KAG5957259.1"/>
    </source>
</evidence>
<organism evidence="1 2">
    <name type="scientific">Claviceps arundinis</name>
    <dbReference type="NCBI Taxonomy" id="1623583"/>
    <lineage>
        <taxon>Eukaryota</taxon>
        <taxon>Fungi</taxon>
        <taxon>Dikarya</taxon>
        <taxon>Ascomycota</taxon>
        <taxon>Pezizomycotina</taxon>
        <taxon>Sordariomycetes</taxon>
        <taxon>Hypocreomycetidae</taxon>
        <taxon>Hypocreales</taxon>
        <taxon>Clavicipitaceae</taxon>
        <taxon>Claviceps</taxon>
    </lineage>
</organism>
<gene>
    <name evidence="1" type="ORF">E4U57_001900</name>
</gene>
<dbReference type="Proteomes" id="UP000742024">
    <property type="component" value="Unassembled WGS sequence"/>
</dbReference>
<accession>A0ABQ7PBJ6</accession>
<keyword evidence="2" id="KW-1185">Reference proteome</keyword>
<dbReference type="EMBL" id="SRPR01000174">
    <property type="protein sequence ID" value="KAG5957259.1"/>
    <property type="molecule type" value="Genomic_DNA"/>
</dbReference>
<evidence type="ECO:0000313" key="2">
    <source>
        <dbReference type="Proteomes" id="UP000742024"/>
    </source>
</evidence>
<sequence>MSEQHAAWLRLHKAFIFETETRARSFYRPMGEIGPVSERLSMPKSGLGIPKKQSAGAGEKYDRMTLVWMIETAQLS</sequence>
<protein>
    <submittedName>
        <fullName evidence="1">Uncharacterized protein</fullName>
    </submittedName>
</protein>